<protein>
    <submittedName>
        <fullName evidence="2">DUF2066 domain-containing protein</fullName>
    </submittedName>
</protein>
<comment type="caution">
    <text evidence="2">The sequence shown here is derived from an EMBL/GenBank/DDBJ whole genome shotgun (WGS) entry which is preliminary data.</text>
</comment>
<reference evidence="2 3" key="1">
    <citation type="submission" date="2021-02" db="EMBL/GenBank/DDBJ databases">
        <authorList>
            <person name="Lee D.-H."/>
        </authorList>
    </citation>
    <scope>NUCLEOTIDE SEQUENCE [LARGE SCALE GENOMIC DNA]</scope>
    <source>
        <strain evidence="2 3">UL073</strain>
    </source>
</reference>
<sequence length="351" mass="37546">MRVLARLLCLCLALFSVPCFAAMVADLYQVREPVTSQTPEERNAGLTRAFDTLVTRLTGDSKAAQHPALAALRSDPQQIVSQYGYENGPPTVLMVDFDPVSTERSLRQAGLPLWGANRPTLLAWWLNSSSEGNSLVGDGQASAAPLQRAAQHRGLPVRLPLADLNEQLVGTPENLTADSPDALRQASERYASDALLAVDAHEDAGQWQAQWRLWVGDSREQGSAQAADADSLADAVMLAVSERLAPRYVAAPGAASGQLTLQVQGADLTRYAELSRLLEPFDARLQEVAGDRLTYQVNANAQQLRAQLGLAHLQEVSAPAPEAAAPAAAGAEGAPVATVPAPRSDVLYFRW</sequence>
<evidence type="ECO:0000256" key="1">
    <source>
        <dbReference type="SAM" id="SignalP"/>
    </source>
</evidence>
<organism evidence="2 3">
    <name type="scientific">Zestomonas insulae</name>
    <dbReference type="NCBI Taxonomy" id="2809017"/>
    <lineage>
        <taxon>Bacteria</taxon>
        <taxon>Pseudomonadati</taxon>
        <taxon>Pseudomonadota</taxon>
        <taxon>Gammaproteobacteria</taxon>
        <taxon>Pseudomonadales</taxon>
        <taxon>Pseudomonadaceae</taxon>
        <taxon>Zestomonas</taxon>
    </lineage>
</organism>
<feature type="signal peptide" evidence="1">
    <location>
        <begin position="1"/>
        <end position="21"/>
    </location>
</feature>
<dbReference type="RefSeq" id="WP_204914763.1">
    <property type="nucleotide sequence ID" value="NZ_JAFEUP010000001.1"/>
</dbReference>
<accession>A0ABS2I9U4</accession>
<dbReference type="EMBL" id="JAFEUP010000001">
    <property type="protein sequence ID" value="MBM7059770.1"/>
    <property type="molecule type" value="Genomic_DNA"/>
</dbReference>
<keyword evidence="3" id="KW-1185">Reference proteome</keyword>
<gene>
    <name evidence="2" type="ORF">JQX08_03550</name>
</gene>
<evidence type="ECO:0000313" key="2">
    <source>
        <dbReference type="EMBL" id="MBM7059770.1"/>
    </source>
</evidence>
<dbReference type="InterPro" id="IPR018642">
    <property type="entry name" value="DUF2066"/>
</dbReference>
<feature type="chain" id="PRO_5045637939" evidence="1">
    <location>
        <begin position="22"/>
        <end position="351"/>
    </location>
</feature>
<proteinExistence type="predicted"/>
<keyword evidence="1" id="KW-0732">Signal</keyword>
<evidence type="ECO:0000313" key="3">
    <source>
        <dbReference type="Proteomes" id="UP000717995"/>
    </source>
</evidence>
<dbReference type="Pfam" id="PF09839">
    <property type="entry name" value="DUF2066"/>
    <property type="match status" value="1"/>
</dbReference>
<name>A0ABS2I9U4_9GAMM</name>
<dbReference type="Proteomes" id="UP000717995">
    <property type="component" value="Unassembled WGS sequence"/>
</dbReference>